<dbReference type="PANTHER" id="PTHR33164">
    <property type="entry name" value="TRANSCRIPTIONAL REGULATOR, MARR FAMILY"/>
    <property type="match status" value="1"/>
</dbReference>
<accession>A0AA41Z209</accession>
<evidence type="ECO:0000256" key="2">
    <source>
        <dbReference type="ARBA" id="ARBA00023125"/>
    </source>
</evidence>
<dbReference type="Pfam" id="PF12802">
    <property type="entry name" value="MarR_2"/>
    <property type="match status" value="1"/>
</dbReference>
<dbReference type="Proteomes" id="UP001165667">
    <property type="component" value="Unassembled WGS sequence"/>
</dbReference>
<protein>
    <submittedName>
        <fullName evidence="6">MarR family transcriptional regulator</fullName>
    </submittedName>
</protein>
<dbReference type="AlphaFoldDB" id="A0AA41Z209"/>
<dbReference type="PROSITE" id="PS50995">
    <property type="entry name" value="HTH_MARR_2"/>
    <property type="match status" value="1"/>
</dbReference>
<keyword evidence="7" id="KW-1185">Reference proteome</keyword>
<reference evidence="6" key="1">
    <citation type="submission" date="2022-05" db="EMBL/GenBank/DDBJ databases">
        <authorList>
            <person name="Pankratov T."/>
        </authorList>
    </citation>
    <scope>NUCLEOTIDE SEQUENCE</scope>
    <source>
        <strain evidence="6">BP6-180914</strain>
    </source>
</reference>
<dbReference type="EMBL" id="JAMOIM010000003">
    <property type="protein sequence ID" value="MCW6507827.1"/>
    <property type="molecule type" value="Genomic_DNA"/>
</dbReference>
<evidence type="ECO:0000313" key="6">
    <source>
        <dbReference type="EMBL" id="MCW6507827.1"/>
    </source>
</evidence>
<dbReference type="InterPro" id="IPR039422">
    <property type="entry name" value="MarR/SlyA-like"/>
</dbReference>
<dbReference type="GO" id="GO:0003677">
    <property type="term" value="F:DNA binding"/>
    <property type="evidence" value="ECO:0007669"/>
    <property type="project" value="UniProtKB-KW"/>
</dbReference>
<dbReference type="InterPro" id="IPR036390">
    <property type="entry name" value="WH_DNA-bd_sf"/>
</dbReference>
<dbReference type="InterPro" id="IPR036388">
    <property type="entry name" value="WH-like_DNA-bd_sf"/>
</dbReference>
<name>A0AA41Z209_9HYPH</name>
<dbReference type="InterPro" id="IPR000835">
    <property type="entry name" value="HTH_MarR-typ"/>
</dbReference>
<dbReference type="SUPFAM" id="SSF46785">
    <property type="entry name" value="Winged helix' DNA-binding domain"/>
    <property type="match status" value="1"/>
</dbReference>
<feature type="region of interest" description="Disordered" evidence="4">
    <location>
        <begin position="1"/>
        <end position="21"/>
    </location>
</feature>
<dbReference type="Gene3D" id="1.10.10.10">
    <property type="entry name" value="Winged helix-like DNA-binding domain superfamily/Winged helix DNA-binding domain"/>
    <property type="match status" value="1"/>
</dbReference>
<gene>
    <name evidence="6" type="ORF">M8523_07315</name>
</gene>
<evidence type="ECO:0000256" key="1">
    <source>
        <dbReference type="ARBA" id="ARBA00023015"/>
    </source>
</evidence>
<dbReference type="GO" id="GO:0006950">
    <property type="term" value="P:response to stress"/>
    <property type="evidence" value="ECO:0007669"/>
    <property type="project" value="TreeGrafter"/>
</dbReference>
<dbReference type="PANTHER" id="PTHR33164:SF64">
    <property type="entry name" value="TRANSCRIPTIONAL REGULATOR SLYA"/>
    <property type="match status" value="1"/>
</dbReference>
<dbReference type="GO" id="GO:0003700">
    <property type="term" value="F:DNA-binding transcription factor activity"/>
    <property type="evidence" value="ECO:0007669"/>
    <property type="project" value="InterPro"/>
</dbReference>
<keyword evidence="1" id="KW-0805">Transcription regulation</keyword>
<comment type="caution">
    <text evidence="6">The sequence shown here is derived from an EMBL/GenBank/DDBJ whole genome shotgun (WGS) entry which is preliminary data.</text>
</comment>
<evidence type="ECO:0000259" key="5">
    <source>
        <dbReference type="PROSITE" id="PS50995"/>
    </source>
</evidence>
<proteinExistence type="predicted"/>
<evidence type="ECO:0000256" key="3">
    <source>
        <dbReference type="ARBA" id="ARBA00023163"/>
    </source>
</evidence>
<keyword evidence="2" id="KW-0238">DNA-binding</keyword>
<feature type="domain" description="HTH marR-type" evidence="5">
    <location>
        <begin position="42"/>
        <end position="180"/>
    </location>
</feature>
<keyword evidence="3" id="KW-0804">Transcription</keyword>
<dbReference type="RefSeq" id="WP_282584183.1">
    <property type="nucleotide sequence ID" value="NZ_JAMOIM010000003.1"/>
</dbReference>
<dbReference type="PRINTS" id="PR00598">
    <property type="entry name" value="HTHMARR"/>
</dbReference>
<dbReference type="SMART" id="SM00347">
    <property type="entry name" value="HTH_MARR"/>
    <property type="match status" value="1"/>
</dbReference>
<evidence type="ECO:0000313" key="7">
    <source>
        <dbReference type="Proteomes" id="UP001165667"/>
    </source>
</evidence>
<organism evidence="6 7">
    <name type="scientific">Lichenifustis flavocetrariae</name>
    <dbReference type="NCBI Taxonomy" id="2949735"/>
    <lineage>
        <taxon>Bacteria</taxon>
        <taxon>Pseudomonadati</taxon>
        <taxon>Pseudomonadota</taxon>
        <taxon>Alphaproteobacteria</taxon>
        <taxon>Hyphomicrobiales</taxon>
        <taxon>Lichenihabitantaceae</taxon>
        <taxon>Lichenifustis</taxon>
    </lineage>
</organism>
<evidence type="ECO:0000256" key="4">
    <source>
        <dbReference type="SAM" id="MobiDB-lite"/>
    </source>
</evidence>
<sequence length="203" mass="21866">MDVVDEQDAPKASKGRSKAQSKAAFSPPLTVSSADLLVAGKDDNFRQVIYLFVKVLGRLSMCREAFGRAIGLTGSQFAVLIGVAYRQGDEGVTVKELARYVQLAPTHVTTEVGRLSRKGLLDKRPGSEDRRSILVSLTAEGEESVKKVAPFVRKINDLLFVGVSAADLSAAHATFAKLSRNSEYAVAELKLAARNDRSKRSGA</sequence>